<feature type="domain" description="DUF4283" evidence="2">
    <location>
        <begin position="381"/>
        <end position="458"/>
    </location>
</feature>
<dbReference type="AlphaFoldDB" id="A0AAW2XRB8"/>
<organism evidence="3">
    <name type="scientific">Sesamum latifolium</name>
    <dbReference type="NCBI Taxonomy" id="2727402"/>
    <lineage>
        <taxon>Eukaryota</taxon>
        <taxon>Viridiplantae</taxon>
        <taxon>Streptophyta</taxon>
        <taxon>Embryophyta</taxon>
        <taxon>Tracheophyta</taxon>
        <taxon>Spermatophyta</taxon>
        <taxon>Magnoliopsida</taxon>
        <taxon>eudicotyledons</taxon>
        <taxon>Gunneridae</taxon>
        <taxon>Pentapetalae</taxon>
        <taxon>asterids</taxon>
        <taxon>lamiids</taxon>
        <taxon>Lamiales</taxon>
        <taxon>Pedaliaceae</taxon>
        <taxon>Sesamum</taxon>
    </lineage>
</organism>
<dbReference type="PANTHER" id="PTHR31286">
    <property type="entry name" value="GLYCINE-RICH CELL WALL STRUCTURAL PROTEIN 1.8-LIKE"/>
    <property type="match status" value="1"/>
</dbReference>
<evidence type="ECO:0000256" key="1">
    <source>
        <dbReference type="SAM" id="MobiDB-lite"/>
    </source>
</evidence>
<dbReference type="Pfam" id="PF14111">
    <property type="entry name" value="DUF4283"/>
    <property type="match status" value="1"/>
</dbReference>
<proteinExistence type="predicted"/>
<reference evidence="3" key="1">
    <citation type="submission" date="2020-06" db="EMBL/GenBank/DDBJ databases">
        <authorList>
            <person name="Li T."/>
            <person name="Hu X."/>
            <person name="Zhang T."/>
            <person name="Song X."/>
            <person name="Zhang H."/>
            <person name="Dai N."/>
            <person name="Sheng W."/>
            <person name="Hou X."/>
            <person name="Wei L."/>
        </authorList>
    </citation>
    <scope>NUCLEOTIDE SEQUENCE</scope>
    <source>
        <strain evidence="3">KEN1</strain>
        <tissue evidence="3">Leaf</tissue>
    </source>
</reference>
<dbReference type="EMBL" id="JACGWN010000003">
    <property type="protein sequence ID" value="KAL0455477.1"/>
    <property type="molecule type" value="Genomic_DNA"/>
</dbReference>
<comment type="caution">
    <text evidence="3">The sequence shown here is derived from an EMBL/GenBank/DDBJ whole genome shotgun (WGS) entry which is preliminary data.</text>
</comment>
<gene>
    <name evidence="3" type="ORF">Slati_0886900</name>
</gene>
<reference evidence="3" key="2">
    <citation type="journal article" date="2024" name="Plant">
        <title>Genomic evolution and insights into agronomic trait innovations of Sesamum species.</title>
        <authorList>
            <person name="Miao H."/>
            <person name="Wang L."/>
            <person name="Qu L."/>
            <person name="Liu H."/>
            <person name="Sun Y."/>
            <person name="Le M."/>
            <person name="Wang Q."/>
            <person name="Wei S."/>
            <person name="Zheng Y."/>
            <person name="Lin W."/>
            <person name="Duan Y."/>
            <person name="Cao H."/>
            <person name="Xiong S."/>
            <person name="Wang X."/>
            <person name="Wei L."/>
            <person name="Li C."/>
            <person name="Ma Q."/>
            <person name="Ju M."/>
            <person name="Zhao R."/>
            <person name="Li G."/>
            <person name="Mu C."/>
            <person name="Tian Q."/>
            <person name="Mei H."/>
            <person name="Zhang T."/>
            <person name="Gao T."/>
            <person name="Zhang H."/>
        </authorList>
    </citation>
    <scope>NUCLEOTIDE SEQUENCE</scope>
    <source>
        <strain evidence="3">KEN1</strain>
    </source>
</reference>
<dbReference type="PANTHER" id="PTHR31286:SF180">
    <property type="entry name" value="OS10G0362600 PROTEIN"/>
    <property type="match status" value="1"/>
</dbReference>
<evidence type="ECO:0000259" key="2">
    <source>
        <dbReference type="Pfam" id="PF14111"/>
    </source>
</evidence>
<sequence length="808" mass="91365">MSGRPSPDNSAKTCKVSRKSTTECSSALQNNKRSSAKQRLKRFISLHANGIEKNSIVQYAEESHEHLFFCCHYSRAVLRVLKAKVRFEVPLFEWKRIIMWVARHWRGRHPWNASSRALFASLVYHPSARPPYVWNRLDRDLELNLDLMFFFGGVQEPASGDLDGGTEETAVGTNFSFVNRLKSVFNMEEFLMLANKVIEDGDTKSWDTLHDLKTRWEAKVGPLHRTLPRPHTIIDENPMVRSFRMARRTLVPLLPRRDTVPMEEAPLMEGEAPPNPNPRKEALLDCDVTHDAPALFMAGFSPAHQEGVLNPSMEFSSTLPNIFIGKIPLHSTPPIPPPKNRFAEAFNNSTRRTLRFIQPARQNGEVVVRPTMAMVHAGSRKWETTAVGYFLGRKPPFHQVQTYFHSIWPDVRDVIATINSFFFISFKTMGAMDDAIDGGPWLFQGHPFVLQRWEPGMALRKHSHTQVPVWIKLRHLPVELWTEDGLSTIASGVGKPLYPDSIMKTCTRLDFAHVFVMLDFNRNPTSGASDADGDDDDTAIRDLNTNTDSIGDKVRQEFTFSDFHSLATRVLDRDEASLEKLESLKQQWKRRFPFVIETWITVCSTTFAALPIEGNFHASSINSIAAYDWDRAESSRKPQKENLGQENHGQEPVPNSSPEPGVQIQSPQQSVEPGTATPELFVGNIKINMSRTDTIADGFLNSTRKTLRFIPPENQNDEIIIKPSIAMVERGSEHLRSTAVGYFLGKKPFFPQLEAFARTNWKGLQHVSATANGFYFFTFKTPAFMEEVIPRATGGLTSLGARHVIATL</sequence>
<feature type="compositionally biased region" description="Polar residues" evidence="1">
    <location>
        <begin position="642"/>
        <end position="672"/>
    </location>
</feature>
<dbReference type="InterPro" id="IPR040256">
    <property type="entry name" value="At4g02000-like"/>
</dbReference>
<protein>
    <recommendedName>
        <fullName evidence="2">DUF4283 domain-containing protein</fullName>
    </recommendedName>
</protein>
<evidence type="ECO:0000313" key="3">
    <source>
        <dbReference type="EMBL" id="KAL0455477.1"/>
    </source>
</evidence>
<dbReference type="InterPro" id="IPR025558">
    <property type="entry name" value="DUF4283"/>
</dbReference>
<name>A0AAW2XRB8_9LAMI</name>
<accession>A0AAW2XRB8</accession>
<feature type="region of interest" description="Disordered" evidence="1">
    <location>
        <begin position="632"/>
        <end position="675"/>
    </location>
</feature>